<dbReference type="InterPro" id="IPR004682">
    <property type="entry name" value="TRAP_DctP"/>
</dbReference>
<keyword evidence="3 4" id="KW-0732">Signal</keyword>
<sequence>MNNRARFTAHAASCYTSKFKQLNLTLLCAGLLGLPLMAHAEEITPTNLRLATVVNTEDTYHIAAERFQQLVSEQTDGAVTVEIFPNASLGDERTILEGMQIGTVDMGVITNGPVANFVDEFSVFELPFLFPSAESAYSVLDGEIGQEILAKLENVNLKGLAFAERGFRNITNSQHAINAPQDLDGLTLRVIENEVYVDTFRELGANAVPMAWTEALTALQQGTIDGQENPVNAIHAFNLEETQDYLTMTRHIYAPAIFIMSLPAWNGLQEEVQEIVLDAASEASAYAREQNAIMEAEQLAELAEAGMEINESPDIAAFQEAVAPVYEKYGDQFGDYLQRIQGGSEVSAHTNAPIGNAATAY</sequence>
<accession>A0A455UF39</accession>
<evidence type="ECO:0000256" key="4">
    <source>
        <dbReference type="SAM" id="SignalP"/>
    </source>
</evidence>
<dbReference type="GO" id="GO:0055085">
    <property type="term" value="P:transmembrane transport"/>
    <property type="evidence" value="ECO:0007669"/>
    <property type="project" value="InterPro"/>
</dbReference>
<evidence type="ECO:0000256" key="3">
    <source>
        <dbReference type="ARBA" id="ARBA00022729"/>
    </source>
</evidence>
<dbReference type="Gene3D" id="3.40.190.170">
    <property type="entry name" value="Bacterial extracellular solute-binding protein, family 7"/>
    <property type="match status" value="1"/>
</dbReference>
<protein>
    <submittedName>
        <fullName evidence="5">Periplasmic substrate-binding transporter</fullName>
    </submittedName>
</protein>
<dbReference type="Proteomes" id="UP000320231">
    <property type="component" value="Chromosome"/>
</dbReference>
<dbReference type="GO" id="GO:0030288">
    <property type="term" value="C:outer membrane-bounded periplasmic space"/>
    <property type="evidence" value="ECO:0007669"/>
    <property type="project" value="InterPro"/>
</dbReference>
<organism evidence="5 6">
    <name type="scientific">Vreelandella sulfidaeris</name>
    <dbReference type="NCBI Taxonomy" id="115553"/>
    <lineage>
        <taxon>Bacteria</taxon>
        <taxon>Pseudomonadati</taxon>
        <taxon>Pseudomonadota</taxon>
        <taxon>Gammaproteobacteria</taxon>
        <taxon>Oceanospirillales</taxon>
        <taxon>Halomonadaceae</taxon>
        <taxon>Vreelandella</taxon>
    </lineage>
</organism>
<gene>
    <name evidence="5" type="ORF">HSBAA_62080</name>
</gene>
<feature type="signal peptide" evidence="4">
    <location>
        <begin position="1"/>
        <end position="40"/>
    </location>
</feature>
<name>A0A455UF39_9GAMM</name>
<dbReference type="NCBIfam" id="TIGR00787">
    <property type="entry name" value="dctP"/>
    <property type="match status" value="1"/>
</dbReference>
<evidence type="ECO:0000313" key="5">
    <source>
        <dbReference type="EMBL" id="BBI64902.1"/>
    </source>
</evidence>
<dbReference type="Pfam" id="PF03480">
    <property type="entry name" value="DctP"/>
    <property type="match status" value="1"/>
</dbReference>
<feature type="chain" id="PRO_5019806220" evidence="4">
    <location>
        <begin position="41"/>
        <end position="361"/>
    </location>
</feature>
<dbReference type="CDD" id="cd13675">
    <property type="entry name" value="PBP2_TRAP_SBP_like_5"/>
    <property type="match status" value="1"/>
</dbReference>
<dbReference type="PANTHER" id="PTHR33376">
    <property type="match status" value="1"/>
</dbReference>
<reference evidence="5 6" key="1">
    <citation type="journal article" date="2019" name="Microbiol. Resour. Announc.">
        <title>Complete Genome Sequence of Halomonas sulfidaeris Strain Esulfide1 Isolated from a Metal Sulfide Rock at a Depth of 2,200 Meters, Obtained Using Nanopore Sequencing.</title>
        <authorList>
            <person name="Saito M."/>
            <person name="Nishigata A."/>
            <person name="Galipon J."/>
            <person name="Arakawa K."/>
        </authorList>
    </citation>
    <scope>NUCLEOTIDE SEQUENCE [LARGE SCALE GENOMIC DNA]</scope>
    <source>
        <strain evidence="5 6">ATCC BAA-803</strain>
    </source>
</reference>
<comment type="similarity">
    <text evidence="1">Belongs to the bacterial solute-binding protein 7 family.</text>
</comment>
<dbReference type="InterPro" id="IPR038404">
    <property type="entry name" value="TRAP_DctP_sf"/>
</dbReference>
<evidence type="ECO:0000313" key="6">
    <source>
        <dbReference type="Proteomes" id="UP000320231"/>
    </source>
</evidence>
<evidence type="ECO:0000256" key="1">
    <source>
        <dbReference type="ARBA" id="ARBA00009023"/>
    </source>
</evidence>
<keyword evidence="2" id="KW-0813">Transport</keyword>
<evidence type="ECO:0000256" key="2">
    <source>
        <dbReference type="ARBA" id="ARBA00022448"/>
    </source>
</evidence>
<proteinExistence type="inferred from homology"/>
<dbReference type="PIRSF" id="PIRSF006470">
    <property type="entry name" value="DctB"/>
    <property type="match status" value="1"/>
</dbReference>
<dbReference type="KEGG" id="hsr:HSBAA_62080"/>
<dbReference type="NCBIfam" id="NF037995">
    <property type="entry name" value="TRAP_S1"/>
    <property type="match status" value="1"/>
</dbReference>
<dbReference type="PANTHER" id="PTHR33376:SF7">
    <property type="entry name" value="C4-DICARBOXYLATE-BINDING PROTEIN DCTB"/>
    <property type="match status" value="1"/>
</dbReference>
<dbReference type="AlphaFoldDB" id="A0A455UF39"/>
<dbReference type="EMBL" id="AP019514">
    <property type="protein sequence ID" value="BBI64902.1"/>
    <property type="molecule type" value="Genomic_DNA"/>
</dbReference>
<dbReference type="InterPro" id="IPR018389">
    <property type="entry name" value="DctP_fam"/>
</dbReference>